<dbReference type="PROSITE" id="PS52016">
    <property type="entry name" value="TONB_DEPENDENT_REC_3"/>
    <property type="match status" value="1"/>
</dbReference>
<dbReference type="Proteomes" id="UP000254893">
    <property type="component" value="Unassembled WGS sequence"/>
</dbReference>
<evidence type="ECO:0000256" key="3">
    <source>
        <dbReference type="ARBA" id="ARBA00022452"/>
    </source>
</evidence>
<organism evidence="12 13">
    <name type="scientific">Sphingobacterium spiritivorum</name>
    <name type="common">Flavobacterium spiritivorum</name>
    <dbReference type="NCBI Taxonomy" id="258"/>
    <lineage>
        <taxon>Bacteria</taxon>
        <taxon>Pseudomonadati</taxon>
        <taxon>Bacteroidota</taxon>
        <taxon>Sphingobacteriia</taxon>
        <taxon>Sphingobacteriales</taxon>
        <taxon>Sphingobacteriaceae</taxon>
        <taxon>Sphingobacterium</taxon>
    </lineage>
</organism>
<dbReference type="EMBL" id="UGYW01000002">
    <property type="protein sequence ID" value="SUJ01376.1"/>
    <property type="molecule type" value="Genomic_DNA"/>
</dbReference>
<keyword evidence="2 8" id="KW-0813">Transport</keyword>
<dbReference type="InterPro" id="IPR039426">
    <property type="entry name" value="TonB-dep_rcpt-like"/>
</dbReference>
<keyword evidence="3 8" id="KW-1134">Transmembrane beta strand</keyword>
<dbReference type="NCBIfam" id="TIGR04056">
    <property type="entry name" value="OMP_RagA_SusC"/>
    <property type="match status" value="1"/>
</dbReference>
<dbReference type="InterPro" id="IPR023996">
    <property type="entry name" value="TonB-dep_OMP_SusC/RagA"/>
</dbReference>
<dbReference type="Gene3D" id="2.170.130.10">
    <property type="entry name" value="TonB-dependent receptor, plug domain"/>
    <property type="match status" value="1"/>
</dbReference>
<name>A0A380BH20_SPHSI</name>
<keyword evidence="7 8" id="KW-0998">Cell outer membrane</keyword>
<proteinExistence type="inferred from homology"/>
<dbReference type="InterPro" id="IPR008969">
    <property type="entry name" value="CarboxyPept-like_regulatory"/>
</dbReference>
<dbReference type="InterPro" id="IPR037066">
    <property type="entry name" value="Plug_dom_sf"/>
</dbReference>
<evidence type="ECO:0000256" key="5">
    <source>
        <dbReference type="ARBA" id="ARBA00023077"/>
    </source>
</evidence>
<dbReference type="InterPro" id="IPR012910">
    <property type="entry name" value="Plug_dom"/>
</dbReference>
<keyword evidence="12" id="KW-0675">Receptor</keyword>
<comment type="subcellular location">
    <subcellularLocation>
        <location evidence="1 8">Cell outer membrane</location>
        <topology evidence="1 8">Multi-pass membrane protein</topology>
    </subcellularLocation>
</comment>
<keyword evidence="4 8" id="KW-0812">Transmembrane</keyword>
<evidence type="ECO:0000256" key="9">
    <source>
        <dbReference type="RuleBase" id="RU003357"/>
    </source>
</evidence>
<protein>
    <submittedName>
        <fullName evidence="12">Enterobactin outer-membrane receptor</fullName>
    </submittedName>
</protein>
<keyword evidence="6 8" id="KW-0472">Membrane</keyword>
<dbReference type="InterPro" id="IPR023997">
    <property type="entry name" value="TonB-dep_OMP_SusC/RagA_CS"/>
</dbReference>
<comment type="similarity">
    <text evidence="8 9">Belongs to the TonB-dependent receptor family.</text>
</comment>
<dbReference type="Pfam" id="PF00593">
    <property type="entry name" value="TonB_dep_Rec_b-barrel"/>
    <property type="match status" value="1"/>
</dbReference>
<evidence type="ECO:0000256" key="1">
    <source>
        <dbReference type="ARBA" id="ARBA00004571"/>
    </source>
</evidence>
<evidence type="ECO:0000259" key="10">
    <source>
        <dbReference type="Pfam" id="PF00593"/>
    </source>
</evidence>
<evidence type="ECO:0000313" key="12">
    <source>
        <dbReference type="EMBL" id="SUJ01376.1"/>
    </source>
</evidence>
<feature type="domain" description="TonB-dependent receptor-like beta-barrel" evidence="10">
    <location>
        <begin position="506"/>
        <end position="1066"/>
    </location>
</feature>
<dbReference type="AlphaFoldDB" id="A0A380BH20"/>
<evidence type="ECO:0000256" key="8">
    <source>
        <dbReference type="PROSITE-ProRule" id="PRU01360"/>
    </source>
</evidence>
<dbReference type="SUPFAM" id="SSF49464">
    <property type="entry name" value="Carboxypeptidase regulatory domain-like"/>
    <property type="match status" value="1"/>
</dbReference>
<gene>
    <name evidence="12" type="primary">fepA_5</name>
    <name evidence="12" type="ORF">NCTC11388_00772</name>
</gene>
<evidence type="ECO:0000256" key="2">
    <source>
        <dbReference type="ARBA" id="ARBA00022448"/>
    </source>
</evidence>
<dbReference type="InterPro" id="IPR000531">
    <property type="entry name" value="Beta-barrel_TonB"/>
</dbReference>
<evidence type="ECO:0000313" key="13">
    <source>
        <dbReference type="Proteomes" id="UP000254893"/>
    </source>
</evidence>
<evidence type="ECO:0000259" key="11">
    <source>
        <dbReference type="Pfam" id="PF07715"/>
    </source>
</evidence>
<dbReference type="Gene3D" id="2.40.170.20">
    <property type="entry name" value="TonB-dependent receptor, beta-barrel domain"/>
    <property type="match status" value="1"/>
</dbReference>
<dbReference type="Pfam" id="PF07715">
    <property type="entry name" value="Plug"/>
    <property type="match status" value="1"/>
</dbReference>
<dbReference type="Gene3D" id="2.60.40.1120">
    <property type="entry name" value="Carboxypeptidase-like, regulatory domain"/>
    <property type="match status" value="1"/>
</dbReference>
<keyword evidence="5 9" id="KW-0798">TonB box</keyword>
<dbReference type="GO" id="GO:0009279">
    <property type="term" value="C:cell outer membrane"/>
    <property type="evidence" value="ECO:0007669"/>
    <property type="project" value="UniProtKB-SubCell"/>
</dbReference>
<evidence type="ECO:0000256" key="7">
    <source>
        <dbReference type="ARBA" id="ARBA00023237"/>
    </source>
</evidence>
<dbReference type="Gene3D" id="3.55.50.30">
    <property type="match status" value="1"/>
</dbReference>
<feature type="domain" description="TonB-dependent receptor plug" evidence="11">
    <location>
        <begin position="227"/>
        <end position="349"/>
    </location>
</feature>
<sequence length="1098" mass="121311">MHLIPKECNGRLLMKISLLALILTCVTTFAAYSSNAQNLRDVKASLPSETLKLKDALRQLEKQTKIRFTYMSSDINQKTVRTNGKSTNLADILHDLLQNTDLQYQVINQTVIIKKENSTVNSTEKSTGSSRQQPIKGYVFDEKGSKLAGVTVRLKGTNLVTSTNGNGYFELSGANASHPVLVVSYIGYQLLEQAYTPSSAEGTELRLQPDLGNLDEVTVIGYGTTSKRVSTGSTAGISSDVIQRAPVNNPLEALQGRIAGLEVNSSNGLPGASFNVRLRGINSLNENANAPLYIIDGVPYFSESLNVFTGDNGSQSPLAAINPADIERIDVLKDADATAIYGSRGANGVILITTKKGNSGKTQVSFNAYTGAGKVSNNLEMLSTAEYLELRREAFANSGGTPDPETPDLFKWSQTEDQNWQKLLMGNTGKLTEVNFSASGGSELTTFLISGTFRNETTVQPGDNGYKKGAGMLSINHRSSNNKFSISATANYTGDMNDALATDISQYFNLSPNLPIYDEVGDYYWYGNIQNPYAFLDRKSESRNKALLSSGTIRYSPLKGLNLSATIGYNHTALDQLQMYPKRSFNPQNSTVSMSYFGNSSISSYSIEPQASYVYHLGKGTFDVLAGTTWQQSVRDGQFLQAEDFTSDSQLDNINAAVTIRPRKFNYSKYRYQAAFARATYNYDNRYILNVTFRRDGSSRFGPDKRVGNFGSVGAAWVFTEENWLKEAVPFLNFGKLRGSYGSTGNDQIGDYGFMDSWSYLSYPYGGVSGLYPTRVANPTYSWERNRKLEGGLELAFWNSRLTLNINHYYNKSDNQLINSTLSPQTGFSGYTANMPGVVENKGWEFEVGSTNYRTDDFEWKTNANLTISRNKLVAYPGLIGSGEEGRFAIGQPLDIVFGFQFTGVDPQTGLAQFADLNGDGKVDNNLGDQYVMGTHLPKFFGGLSNSFRYKNLDVSFLLQFVKQEGEMLNFGYMSPASLGSLANFDKSALRRWRNQGDVTDIPRAAALATDDGYKTYNTFYRHSDAQWGDASFIRLKNVMVSYDFTSLLSALKTQRISLYAQGQNLFTITGYDGFDPETRGYVVPPLKYYTLGIRFTY</sequence>
<dbReference type="Pfam" id="PF13715">
    <property type="entry name" value="CarbopepD_reg_2"/>
    <property type="match status" value="1"/>
</dbReference>
<accession>A0A380BH20</accession>
<reference evidence="12 13" key="1">
    <citation type="submission" date="2018-06" db="EMBL/GenBank/DDBJ databases">
        <authorList>
            <consortium name="Pathogen Informatics"/>
            <person name="Doyle S."/>
        </authorList>
    </citation>
    <scope>NUCLEOTIDE SEQUENCE [LARGE SCALE GENOMIC DNA]</scope>
    <source>
        <strain evidence="12 13">NCTC11388</strain>
    </source>
</reference>
<evidence type="ECO:0000256" key="4">
    <source>
        <dbReference type="ARBA" id="ARBA00022692"/>
    </source>
</evidence>
<dbReference type="InterPro" id="IPR036942">
    <property type="entry name" value="Beta-barrel_TonB_sf"/>
</dbReference>
<dbReference type="SUPFAM" id="SSF56935">
    <property type="entry name" value="Porins"/>
    <property type="match status" value="1"/>
</dbReference>
<dbReference type="NCBIfam" id="TIGR04057">
    <property type="entry name" value="SusC_RagA_signa"/>
    <property type="match status" value="1"/>
</dbReference>
<evidence type="ECO:0000256" key="6">
    <source>
        <dbReference type="ARBA" id="ARBA00023136"/>
    </source>
</evidence>